<evidence type="ECO:0000256" key="1">
    <source>
        <dbReference type="SAM" id="Phobius"/>
    </source>
</evidence>
<dbReference type="Pfam" id="PF10502">
    <property type="entry name" value="Peptidase_S26"/>
    <property type="match status" value="1"/>
</dbReference>
<dbReference type="Gene3D" id="2.10.109.10">
    <property type="entry name" value="Umud Fragment, subunit A"/>
    <property type="match status" value="1"/>
</dbReference>
<evidence type="ECO:0000313" key="4">
    <source>
        <dbReference type="Proteomes" id="UP000035514"/>
    </source>
</evidence>
<feature type="domain" description="Peptidase S26" evidence="2">
    <location>
        <begin position="57"/>
        <end position="158"/>
    </location>
</feature>
<dbReference type="PATRIC" id="fig|1447256.3.peg.1689"/>
<name>A0A0G9JXZ0_9BACT</name>
<accession>A0A0G9JXZ0</accession>
<evidence type="ECO:0000313" key="3">
    <source>
        <dbReference type="EMBL" id="KLD98479.1"/>
    </source>
</evidence>
<dbReference type="GO" id="GO:0004252">
    <property type="term" value="F:serine-type endopeptidase activity"/>
    <property type="evidence" value="ECO:0007669"/>
    <property type="project" value="InterPro"/>
</dbReference>
<dbReference type="RefSeq" id="WP_052943043.1">
    <property type="nucleotide sequence ID" value="NZ_JAIQ01000122.1"/>
</dbReference>
<organism evidence="3 4">
    <name type="scientific">Aliarcobacter butzleri L348</name>
    <dbReference type="NCBI Taxonomy" id="1447256"/>
    <lineage>
        <taxon>Bacteria</taxon>
        <taxon>Pseudomonadati</taxon>
        <taxon>Campylobacterota</taxon>
        <taxon>Epsilonproteobacteria</taxon>
        <taxon>Campylobacterales</taxon>
        <taxon>Arcobacteraceae</taxon>
        <taxon>Aliarcobacter</taxon>
    </lineage>
</organism>
<evidence type="ECO:0000259" key="2">
    <source>
        <dbReference type="Pfam" id="PF10502"/>
    </source>
</evidence>
<protein>
    <recommendedName>
        <fullName evidence="2">Peptidase S26 domain-containing protein</fullName>
    </recommendedName>
</protein>
<dbReference type="InterPro" id="IPR019533">
    <property type="entry name" value="Peptidase_S26"/>
</dbReference>
<dbReference type="GO" id="GO:0006465">
    <property type="term" value="P:signal peptide processing"/>
    <property type="evidence" value="ECO:0007669"/>
    <property type="project" value="InterPro"/>
</dbReference>
<dbReference type="InterPro" id="IPR036286">
    <property type="entry name" value="LexA/Signal_pep-like_sf"/>
</dbReference>
<feature type="transmembrane region" description="Helical" evidence="1">
    <location>
        <begin position="12"/>
        <end position="28"/>
    </location>
</feature>
<dbReference type="AlphaFoldDB" id="A0A0G9JXZ0"/>
<proteinExistence type="predicted"/>
<sequence length="162" mass="19040">MLSNLRFVFTNKLFYIFIGLIFIIPFLYKKLPIRIDITQQSSLPYKLWLTYEDLSIESDYILFLPPISKYISNPDAQYLKKIVCKEDDFLDVNEKNYFCNGKYIGTASKYDGNKNEIDNFKFNGIIPKDKFFVVGTHPLSHDSKYFGFVDKSQILRKAIPLF</sequence>
<dbReference type="SUPFAM" id="SSF51306">
    <property type="entry name" value="LexA/Signal peptidase"/>
    <property type="match status" value="1"/>
</dbReference>
<comment type="caution">
    <text evidence="3">The sequence shown here is derived from an EMBL/GenBank/DDBJ whole genome shotgun (WGS) entry which is preliminary data.</text>
</comment>
<keyword evidence="1" id="KW-0812">Transmembrane</keyword>
<keyword evidence="1" id="KW-0472">Membrane</keyword>
<gene>
    <name evidence="3" type="ORF">AA20_08650</name>
</gene>
<keyword evidence="1" id="KW-1133">Transmembrane helix</keyword>
<dbReference type="EMBL" id="JAIQ01000122">
    <property type="protein sequence ID" value="KLD98479.1"/>
    <property type="molecule type" value="Genomic_DNA"/>
</dbReference>
<reference evidence="3 4" key="1">
    <citation type="submission" date="2014-01" db="EMBL/GenBank/DDBJ databases">
        <title>Development of a Comparative Genomic Fingerprinting Assay for High Resolution Genotyping of Arcobacter butzleri.</title>
        <authorList>
            <person name="Webb A.L."/>
            <person name="Inglis G.D."/>
            <person name="Kruczkiewicz P."/>
            <person name="Selinger L.B."/>
            <person name="Taboada E.N."/>
        </authorList>
    </citation>
    <scope>NUCLEOTIDE SEQUENCE [LARGE SCALE GENOMIC DNA]</scope>
    <source>
        <strain evidence="3 4">L348</strain>
    </source>
</reference>
<dbReference type="Proteomes" id="UP000035514">
    <property type="component" value="Unassembled WGS sequence"/>
</dbReference>